<reference evidence="2 3" key="1">
    <citation type="submission" date="2019-12" db="EMBL/GenBank/DDBJ databases">
        <title>Roseobacter cerasinus sp. nov., isolated from seawater around aquaculture.</title>
        <authorList>
            <person name="Muramatsu S."/>
            <person name="Takabe Y."/>
            <person name="Mori K."/>
            <person name="Takaichi S."/>
            <person name="Hanada S."/>
        </authorList>
    </citation>
    <scope>NUCLEOTIDE SEQUENCE [LARGE SCALE GENOMIC DNA]</scope>
    <source>
        <strain evidence="2 3">AI77</strain>
    </source>
</reference>
<accession>A0A640VT74</accession>
<keyword evidence="3" id="KW-1185">Reference proteome</keyword>
<gene>
    <name evidence="2" type="ORF">So717_26150</name>
</gene>
<dbReference type="Gene3D" id="3.30.70.1290">
    <property type="entry name" value="Transposase IS200-like"/>
    <property type="match status" value="1"/>
</dbReference>
<comment type="caution">
    <text evidence="2">The sequence shown here is derived from an EMBL/GenBank/DDBJ whole genome shotgun (WGS) entry which is preliminary data.</text>
</comment>
<dbReference type="Pfam" id="PF01797">
    <property type="entry name" value="Y1_Tnp"/>
    <property type="match status" value="1"/>
</dbReference>
<dbReference type="GO" id="GO:0006313">
    <property type="term" value="P:DNA transposition"/>
    <property type="evidence" value="ECO:0007669"/>
    <property type="project" value="InterPro"/>
</dbReference>
<evidence type="ECO:0000259" key="1">
    <source>
        <dbReference type="Pfam" id="PF01797"/>
    </source>
</evidence>
<dbReference type="GO" id="GO:0004803">
    <property type="term" value="F:transposase activity"/>
    <property type="evidence" value="ECO:0007669"/>
    <property type="project" value="InterPro"/>
</dbReference>
<dbReference type="GO" id="GO:0003677">
    <property type="term" value="F:DNA binding"/>
    <property type="evidence" value="ECO:0007669"/>
    <property type="project" value="InterPro"/>
</dbReference>
<evidence type="ECO:0000313" key="2">
    <source>
        <dbReference type="EMBL" id="GFE50862.1"/>
    </source>
</evidence>
<proteinExistence type="predicted"/>
<organism evidence="2 3">
    <name type="scientific">Roseobacter cerasinus</name>
    <dbReference type="NCBI Taxonomy" id="2602289"/>
    <lineage>
        <taxon>Bacteria</taxon>
        <taxon>Pseudomonadati</taxon>
        <taxon>Pseudomonadota</taxon>
        <taxon>Alphaproteobacteria</taxon>
        <taxon>Rhodobacterales</taxon>
        <taxon>Roseobacteraceae</taxon>
        <taxon>Roseobacter</taxon>
    </lineage>
</organism>
<dbReference type="EMBL" id="BLIV01000005">
    <property type="protein sequence ID" value="GFE50862.1"/>
    <property type="molecule type" value="Genomic_DNA"/>
</dbReference>
<sequence>MHYSTGSHCVFYHRYHIVWSTKYRYKVLHGDIRLRVRDICRQVCHEKGVDINR</sequence>
<dbReference type="InterPro" id="IPR036515">
    <property type="entry name" value="Transposase_17_sf"/>
</dbReference>
<protein>
    <recommendedName>
        <fullName evidence="1">Transposase IS200-like domain-containing protein</fullName>
    </recommendedName>
</protein>
<dbReference type="AlphaFoldDB" id="A0A640VT74"/>
<dbReference type="InterPro" id="IPR002686">
    <property type="entry name" value="Transposase_17"/>
</dbReference>
<feature type="domain" description="Transposase IS200-like" evidence="1">
    <location>
        <begin position="9"/>
        <end position="51"/>
    </location>
</feature>
<evidence type="ECO:0000313" key="3">
    <source>
        <dbReference type="Proteomes" id="UP000436522"/>
    </source>
</evidence>
<name>A0A640VT74_9RHOB</name>
<dbReference type="SUPFAM" id="SSF143422">
    <property type="entry name" value="Transposase IS200-like"/>
    <property type="match status" value="1"/>
</dbReference>
<dbReference type="Proteomes" id="UP000436522">
    <property type="component" value="Unassembled WGS sequence"/>
</dbReference>